<dbReference type="PANTHER" id="PTHR33064">
    <property type="entry name" value="POL PROTEIN"/>
    <property type="match status" value="1"/>
</dbReference>
<proteinExistence type="predicted"/>
<dbReference type="PANTHER" id="PTHR33064:SF37">
    <property type="entry name" value="RIBONUCLEASE H"/>
    <property type="match status" value="1"/>
</dbReference>
<dbReference type="InterPro" id="IPR043502">
    <property type="entry name" value="DNA/RNA_pol_sf"/>
</dbReference>
<reference evidence="1 2" key="1">
    <citation type="journal article" date="2019" name="Sci. Rep.">
        <title>Orb-weaving spider Araneus ventricosus genome elucidates the spidroin gene catalogue.</title>
        <authorList>
            <person name="Kono N."/>
            <person name="Nakamura H."/>
            <person name="Ohtoshi R."/>
            <person name="Moran D.A.P."/>
            <person name="Shinohara A."/>
            <person name="Yoshida Y."/>
            <person name="Fujiwara M."/>
            <person name="Mori M."/>
            <person name="Tomita M."/>
            <person name="Arakawa K."/>
        </authorList>
    </citation>
    <scope>NUCLEOTIDE SEQUENCE [LARGE SCALE GENOMIC DNA]</scope>
</reference>
<dbReference type="Proteomes" id="UP000499080">
    <property type="component" value="Unassembled WGS sequence"/>
</dbReference>
<dbReference type="EMBL" id="BGPR01037130">
    <property type="protein sequence ID" value="GBO12659.1"/>
    <property type="molecule type" value="Genomic_DNA"/>
</dbReference>
<keyword evidence="2" id="KW-1185">Reference proteome</keyword>
<comment type="caution">
    <text evidence="1">The sequence shown here is derived from an EMBL/GenBank/DDBJ whole genome shotgun (WGS) entry which is preliminary data.</text>
</comment>
<evidence type="ECO:0008006" key="3">
    <source>
        <dbReference type="Google" id="ProtNLM"/>
    </source>
</evidence>
<sequence length="102" mass="11585">MFWENHLCKFLDCILTSGGIIPLSEKVSAITNFPKPSSLKELRRFLTLINFYRSFLPNAAGSQDNRDKIVINAYAKGAKKNNKTPISWREEAKTAVVKIIKK</sequence>
<dbReference type="InterPro" id="IPR051320">
    <property type="entry name" value="Viral_Replic_Matur_Polypro"/>
</dbReference>
<protein>
    <recommendedName>
        <fullName evidence="3">Retrovirus-related Pol polyprotein from transposon opus</fullName>
    </recommendedName>
</protein>
<dbReference type="Gene3D" id="3.30.70.270">
    <property type="match status" value="1"/>
</dbReference>
<dbReference type="OrthoDB" id="6426130at2759"/>
<dbReference type="GO" id="GO:0071897">
    <property type="term" value="P:DNA biosynthetic process"/>
    <property type="evidence" value="ECO:0007669"/>
    <property type="project" value="UniProtKB-ARBA"/>
</dbReference>
<evidence type="ECO:0000313" key="2">
    <source>
        <dbReference type="Proteomes" id="UP000499080"/>
    </source>
</evidence>
<dbReference type="InterPro" id="IPR043128">
    <property type="entry name" value="Rev_trsase/Diguanyl_cyclase"/>
</dbReference>
<dbReference type="AlphaFoldDB" id="A0A4Y2UHU8"/>
<evidence type="ECO:0000313" key="1">
    <source>
        <dbReference type="EMBL" id="GBO12659.1"/>
    </source>
</evidence>
<organism evidence="1 2">
    <name type="scientific">Araneus ventricosus</name>
    <name type="common">Orbweaver spider</name>
    <name type="synonym">Epeira ventricosa</name>
    <dbReference type="NCBI Taxonomy" id="182803"/>
    <lineage>
        <taxon>Eukaryota</taxon>
        <taxon>Metazoa</taxon>
        <taxon>Ecdysozoa</taxon>
        <taxon>Arthropoda</taxon>
        <taxon>Chelicerata</taxon>
        <taxon>Arachnida</taxon>
        <taxon>Araneae</taxon>
        <taxon>Araneomorphae</taxon>
        <taxon>Entelegynae</taxon>
        <taxon>Araneoidea</taxon>
        <taxon>Araneidae</taxon>
        <taxon>Araneus</taxon>
    </lineage>
</organism>
<accession>A0A4Y2UHU8</accession>
<dbReference type="SUPFAM" id="SSF56672">
    <property type="entry name" value="DNA/RNA polymerases"/>
    <property type="match status" value="1"/>
</dbReference>
<name>A0A4Y2UHU8_ARAVE</name>
<gene>
    <name evidence="1" type="ORF">AVEN_29919_1</name>
</gene>